<dbReference type="PRINTS" id="PR01357">
    <property type="entry name" value="INTRLEUKN1AB"/>
</dbReference>
<reference evidence="16" key="1">
    <citation type="submission" date="2023-06" db="EMBL/GenBank/DDBJ databases">
        <title>Reference genome for the Northern bat (Eptesicus nilssonii), a most northern bat species.</title>
        <authorList>
            <person name="Laine V.N."/>
            <person name="Pulliainen A.T."/>
            <person name="Lilley T.M."/>
        </authorList>
    </citation>
    <scope>NUCLEOTIDE SEQUENCE</scope>
    <source>
        <strain evidence="16">BLF_Eptnil</strain>
        <tissue evidence="16">Kidney</tissue>
    </source>
</reference>
<keyword evidence="4 14" id="KW-0963">Cytoplasm</keyword>
<dbReference type="GO" id="GO:0033092">
    <property type="term" value="P:positive regulation of immature T cell proliferation in thymus"/>
    <property type="evidence" value="ECO:0007669"/>
    <property type="project" value="TreeGrafter"/>
</dbReference>
<evidence type="ECO:0000256" key="12">
    <source>
        <dbReference type="ARBA" id="ARBA00033717"/>
    </source>
</evidence>
<evidence type="ECO:0000256" key="8">
    <source>
        <dbReference type="ARBA" id="ARBA00023198"/>
    </source>
</evidence>
<evidence type="ECO:0000256" key="13">
    <source>
        <dbReference type="RuleBase" id="RU003753"/>
    </source>
</evidence>
<evidence type="ECO:0000313" key="16">
    <source>
        <dbReference type="EMBL" id="KAK1332856.1"/>
    </source>
</evidence>
<dbReference type="PRINTS" id="PR00264">
    <property type="entry name" value="INTERLEUKIN1"/>
</dbReference>
<evidence type="ECO:0000259" key="15">
    <source>
        <dbReference type="Pfam" id="PF02394"/>
    </source>
</evidence>
<dbReference type="GO" id="GO:0006955">
    <property type="term" value="P:immune response"/>
    <property type="evidence" value="ECO:0007669"/>
    <property type="project" value="InterPro"/>
</dbReference>
<comment type="miscellaneous">
    <text evidence="14">IL1B production occurs in 2 steps, each being controlled by different stimuli. First, inflammatory signals, such as LPS, stimulate the synthesis and promote the accumulation of cytosolic stores of pro-IL1B (priming). Then additional signals are required for inflammasome assembly, leading to CASP1 activation, pro-IL1B processing and eventually secretion of the active cytokine. IL1B processing and secretion are temporarily associated.</text>
</comment>
<protein>
    <recommendedName>
        <fullName evidence="13 14">Multifunctional fusion protein</fullName>
    </recommendedName>
    <domain>
        <recommendedName>
            <fullName evidence="13">Interleukin-1</fullName>
        </recommendedName>
    </domain>
    <domain>
        <recommendedName>
            <fullName evidence="14">Interleukin-1 beta</fullName>
        </recommendedName>
    </domain>
</protein>
<feature type="domain" description="Interleukin-1 propeptide" evidence="15">
    <location>
        <begin position="86"/>
        <end position="199"/>
    </location>
</feature>
<dbReference type="GO" id="GO:0019221">
    <property type="term" value="P:cytokine-mediated signaling pathway"/>
    <property type="evidence" value="ECO:0007669"/>
    <property type="project" value="TreeGrafter"/>
</dbReference>
<dbReference type="PANTHER" id="PTHR10078:SF30">
    <property type="entry name" value="INTERLEUKIN-1 BETA"/>
    <property type="match status" value="1"/>
</dbReference>
<name>A0AA40HLM1_CNENI</name>
<comment type="subcellular location">
    <subcellularLocation>
        <location evidence="14">Cytoplasm</location>
        <location evidence="14">Cytosol</location>
    </subcellularLocation>
    <subcellularLocation>
        <location evidence="14">Secreted</location>
    </subcellularLocation>
    <subcellularLocation>
        <location evidence="1 14">Lysosome</location>
    </subcellularLocation>
    <subcellularLocation>
        <location evidence="2 14">Secreted</location>
        <location evidence="2 14">Extracellular exosome</location>
    </subcellularLocation>
    <text evidence="14">The precursor is cytosolic. In response to inflammasome-activating signals, such as ATP for NLRP3 inflammasome or bacterial flagellin for NLRC4 inflammasome, cleaved and secreted. Mature form is secreted and released in the extracellular milieu by passing through the gasdermin-D (GSDMD) pore. In contrast, the precursor form is not released, due to the presence of an acidic region that is proteolytically removed by CASP1 during maturation. The secretion is dependent on protein unfolding and facilitated by the cargo receptor TMED10.</text>
</comment>
<dbReference type="GO" id="GO:0001660">
    <property type="term" value="P:fever generation"/>
    <property type="evidence" value="ECO:0007669"/>
    <property type="project" value="UniProtKB-UniRule"/>
</dbReference>
<evidence type="ECO:0000256" key="11">
    <source>
        <dbReference type="ARBA" id="ARBA00023613"/>
    </source>
</evidence>
<dbReference type="GO" id="GO:0005764">
    <property type="term" value="C:lysosome"/>
    <property type="evidence" value="ECO:0007669"/>
    <property type="project" value="UniProtKB-SubCell"/>
</dbReference>
<dbReference type="EMBL" id="JAULJE010000017">
    <property type="protein sequence ID" value="KAK1332856.1"/>
    <property type="molecule type" value="Genomic_DNA"/>
</dbReference>
<comment type="subunit">
    <text evidence="11">Monomer. In its precursor form, weakly interacts with full-length MEFV; the mature cytokine does not interact at all. Interacts with integrins ITGAV:ITGBV and ITGA5:ITGB1; integrin-binding is required for IL1B signaling. Interacts with cargo receptor TMED10; the interaction is direct and is required for the secretion of IL1B mature form. Interacts with HSP90AB1; the interaction facilitates cargo translocation into the ERGIC. Interacts with HSP90B1; the interaction facilitates cargo translocation into the ERGIC.</text>
</comment>
<dbReference type="Pfam" id="PF02394">
    <property type="entry name" value="IL1_propep"/>
    <property type="match status" value="1"/>
</dbReference>
<accession>A0AA40HLM1</accession>
<dbReference type="GO" id="GO:0005829">
    <property type="term" value="C:cytosol"/>
    <property type="evidence" value="ECO:0007669"/>
    <property type="project" value="UniProtKB-SubCell"/>
</dbReference>
<dbReference type="Gene3D" id="2.80.10.50">
    <property type="match status" value="1"/>
</dbReference>
<keyword evidence="8 13" id="KW-0395">Inflammatory response</keyword>
<dbReference type="PRINTS" id="PR00262">
    <property type="entry name" value="IL1HBGF"/>
</dbReference>
<dbReference type="GO" id="GO:0005125">
    <property type="term" value="F:cytokine activity"/>
    <property type="evidence" value="ECO:0007669"/>
    <property type="project" value="UniProtKB-UniRule"/>
</dbReference>
<dbReference type="GO" id="GO:0051781">
    <property type="term" value="P:positive regulation of cell division"/>
    <property type="evidence" value="ECO:0007669"/>
    <property type="project" value="UniProtKB-KW"/>
</dbReference>
<dbReference type="PRINTS" id="PR01359">
    <property type="entry name" value="INTRLEUKIN1B"/>
</dbReference>
<evidence type="ECO:0000256" key="2">
    <source>
        <dbReference type="ARBA" id="ARBA00004550"/>
    </source>
</evidence>
<keyword evidence="5 13" id="KW-0202">Cytokine</keyword>
<sequence>MPSKFEEPCENFFFQKIEDPVPANKEEVTGEVKLAASWKEMAKSPLIVSLPAVHVVGVEGNSPTGRAWQVPLIFPLFTQVSEAATAAVTELDSEMMAYYSDNENGLFFETDGPQQTKLPQHAPFPGLPTVLLPTDLIPLGDGGIQLKVSHQLYNSSFRRAVSVVIAMEKLRKVPMVCPQDLQDDDLRSLFFFIFKEESIDYMWDDSYESDAALQSLNCRLRDINQKSLVLSGPHELQALHLNGQNVNQQVVFCMSFVPGDENIDKIPVALGIKEKNLYLSCVVKDKKPTLQLETFDPHGQSKKKIDRRFIFNKKEIRDKVEFESALYPNWYISTSQEEQMPVFLGSTKGGQDITDFTMEILTR</sequence>
<keyword evidence="9 14" id="KW-0458">Lysosome</keyword>
<dbReference type="GO" id="GO:0005615">
    <property type="term" value="C:extracellular space"/>
    <property type="evidence" value="ECO:0007669"/>
    <property type="project" value="UniProtKB-KW"/>
</dbReference>
<dbReference type="InterPro" id="IPR020877">
    <property type="entry name" value="IL-1_CS"/>
</dbReference>
<evidence type="ECO:0000256" key="5">
    <source>
        <dbReference type="ARBA" id="ARBA00022514"/>
    </source>
</evidence>
<evidence type="ECO:0000256" key="7">
    <source>
        <dbReference type="ARBA" id="ARBA00022620"/>
    </source>
</evidence>
<dbReference type="SUPFAM" id="SSF50353">
    <property type="entry name" value="Cytokine"/>
    <property type="match status" value="1"/>
</dbReference>
<gene>
    <name evidence="14" type="primary">IL1B</name>
    <name evidence="16" type="ORF">QTO34_006387</name>
</gene>
<keyword evidence="7 13" id="KW-0666">Pyrogen</keyword>
<dbReference type="GO" id="GO:0010628">
    <property type="term" value="P:positive regulation of gene expression"/>
    <property type="evidence" value="ECO:0007669"/>
    <property type="project" value="TreeGrafter"/>
</dbReference>
<evidence type="ECO:0000256" key="6">
    <source>
        <dbReference type="ARBA" id="ARBA00022525"/>
    </source>
</evidence>
<evidence type="ECO:0000256" key="1">
    <source>
        <dbReference type="ARBA" id="ARBA00004371"/>
    </source>
</evidence>
<comment type="similarity">
    <text evidence="3 13">Belongs to the IL-1 family.</text>
</comment>
<comment type="subunit">
    <text evidence="14">Monomer. Interacts with MEFV.</text>
</comment>
<evidence type="ECO:0000313" key="17">
    <source>
        <dbReference type="Proteomes" id="UP001177744"/>
    </source>
</evidence>
<dbReference type="PANTHER" id="PTHR10078">
    <property type="entry name" value="INTERLEUKIN-1 FAMILY MEMBER"/>
    <property type="match status" value="1"/>
</dbReference>
<evidence type="ECO:0000256" key="10">
    <source>
        <dbReference type="ARBA" id="ARBA00023246"/>
    </source>
</evidence>
<proteinExistence type="inferred from homology"/>
<evidence type="ECO:0000256" key="3">
    <source>
        <dbReference type="ARBA" id="ARBA00010448"/>
    </source>
</evidence>
<dbReference type="InterPro" id="IPR003502">
    <property type="entry name" value="IL-1_propep"/>
</dbReference>
<comment type="caution">
    <text evidence="16">The sequence shown here is derived from an EMBL/GenBank/DDBJ whole genome shotgun (WGS) entry which is preliminary data.</text>
</comment>
<keyword evidence="10 13" id="KW-0497">Mitogen</keyword>
<keyword evidence="17" id="KW-1185">Reference proteome</keyword>
<dbReference type="CDD" id="cd23296">
    <property type="entry name" value="beta-trefoil_IL1B"/>
    <property type="match status" value="1"/>
</dbReference>
<evidence type="ECO:0000256" key="9">
    <source>
        <dbReference type="ARBA" id="ARBA00023228"/>
    </source>
</evidence>
<keyword evidence="6 13" id="KW-0964">Secreted</keyword>
<evidence type="ECO:0000256" key="14">
    <source>
        <dbReference type="RuleBase" id="RU364119"/>
    </source>
</evidence>
<dbReference type="PROSITE" id="PS00253">
    <property type="entry name" value="INTERLEUKIN_1"/>
    <property type="match status" value="1"/>
</dbReference>
<dbReference type="FunFam" id="2.80.10.50:FF:000027">
    <property type="entry name" value="Interleukin-1 beta"/>
    <property type="match status" value="1"/>
</dbReference>
<dbReference type="SMART" id="SM00125">
    <property type="entry name" value="IL1"/>
    <property type="match status" value="1"/>
</dbReference>
<dbReference type="Pfam" id="PF00340">
    <property type="entry name" value="IL1"/>
    <property type="match status" value="1"/>
</dbReference>
<dbReference type="Proteomes" id="UP001177744">
    <property type="component" value="Unassembled WGS sequence"/>
</dbReference>
<dbReference type="InterPro" id="IPR000975">
    <property type="entry name" value="IL-1_fam"/>
</dbReference>
<dbReference type="InterPro" id="IPR008996">
    <property type="entry name" value="IL1/FGF"/>
</dbReference>
<comment type="function">
    <text evidence="12 14">Potent pro-inflammatory cytokine. Initially discovered as the major endogenous pyrogen, induces prostaglandin synthesis, neutrophil influx and activation, T-cell activation and cytokine production, B-cell activation and antibody production, and fibroblast proliferation and collagen production. Promotes Th17 differentiation of T-cells. Synergizes with IL12/interleukin-12 to induce IFNG synthesis from T-helper 1 (Th1) cells. Plays a role in angiogenesis by inducing VEGF production synergistically with TNF and IL6. Involved in transduction of inflammation downstream of pyroptosis: its mature form is specifically released in the extracellular milieu by passing through the gasdermin-D (GSDMD) pore.</text>
</comment>
<dbReference type="GO" id="GO:0005149">
    <property type="term" value="F:interleukin-1 receptor binding"/>
    <property type="evidence" value="ECO:0007669"/>
    <property type="project" value="UniProtKB-UniRule"/>
</dbReference>
<evidence type="ECO:0000256" key="4">
    <source>
        <dbReference type="ARBA" id="ARBA00022490"/>
    </source>
</evidence>
<dbReference type="GO" id="GO:0071222">
    <property type="term" value="P:cellular response to lipopolysaccharide"/>
    <property type="evidence" value="ECO:0007669"/>
    <property type="project" value="TreeGrafter"/>
</dbReference>
<dbReference type="AlphaFoldDB" id="A0AA40HLM1"/>
<organism evidence="16 17">
    <name type="scientific">Cnephaeus nilssonii</name>
    <name type="common">Northern bat</name>
    <name type="synonym">Eptesicus nilssonii</name>
    <dbReference type="NCBI Taxonomy" id="3371016"/>
    <lineage>
        <taxon>Eukaryota</taxon>
        <taxon>Metazoa</taxon>
        <taxon>Chordata</taxon>
        <taxon>Craniata</taxon>
        <taxon>Vertebrata</taxon>
        <taxon>Euteleostomi</taxon>
        <taxon>Mammalia</taxon>
        <taxon>Eutheria</taxon>
        <taxon>Laurasiatheria</taxon>
        <taxon>Chiroptera</taxon>
        <taxon>Yangochiroptera</taxon>
        <taxon>Vespertilionidae</taxon>
        <taxon>Cnephaeus</taxon>
    </lineage>
</organism>